<evidence type="ECO:0000256" key="1">
    <source>
        <dbReference type="SAM" id="MobiDB-lite"/>
    </source>
</evidence>
<comment type="caution">
    <text evidence="2">The sequence shown here is derived from an EMBL/GenBank/DDBJ whole genome shotgun (WGS) entry which is preliminary data.</text>
</comment>
<feature type="compositionally biased region" description="Low complexity" evidence="1">
    <location>
        <begin position="162"/>
        <end position="172"/>
    </location>
</feature>
<reference evidence="2 3" key="1">
    <citation type="journal article" date="2024" name="G3 (Bethesda)">
        <title>Genome assembly of Hibiscus sabdariffa L. provides insights into metabolisms of medicinal natural products.</title>
        <authorList>
            <person name="Kim T."/>
        </authorList>
    </citation>
    <scope>NUCLEOTIDE SEQUENCE [LARGE SCALE GENOMIC DNA]</scope>
    <source>
        <strain evidence="2">TK-2024</strain>
        <tissue evidence="2">Old leaves</tissue>
    </source>
</reference>
<evidence type="ECO:0000313" key="2">
    <source>
        <dbReference type="EMBL" id="KAK8557931.1"/>
    </source>
</evidence>
<dbReference type="EMBL" id="JBBPBM010000016">
    <property type="protein sequence ID" value="KAK8557931.1"/>
    <property type="molecule type" value="Genomic_DNA"/>
</dbReference>
<feature type="region of interest" description="Disordered" evidence="1">
    <location>
        <begin position="94"/>
        <end position="172"/>
    </location>
</feature>
<feature type="compositionally biased region" description="Low complexity" evidence="1">
    <location>
        <begin position="138"/>
        <end position="148"/>
    </location>
</feature>
<gene>
    <name evidence="2" type="ORF">V6N12_010154</name>
</gene>
<name>A0ABR2ECU6_9ROSI</name>
<evidence type="ECO:0000313" key="3">
    <source>
        <dbReference type="Proteomes" id="UP001472677"/>
    </source>
</evidence>
<sequence>MPTSHNQIVVRTRLVLINAIITGFKFNVGEVIARELSEACQNDKGILAFPSIISALYRRAVVPTRPTEQYTKLGSGWTRKEYMRKMDLTDTVPLQTAMPTPPASHQSPAETSASSPADAQNDTPTANPMESPAHTPEAPASFASTPVTPSSPPAAQPPSPAPTTDTPPLHIV</sequence>
<keyword evidence="3" id="KW-1185">Reference proteome</keyword>
<feature type="compositionally biased region" description="Polar residues" evidence="1">
    <location>
        <begin position="94"/>
        <end position="128"/>
    </location>
</feature>
<proteinExistence type="predicted"/>
<protein>
    <submittedName>
        <fullName evidence="2">Uncharacterized protein</fullName>
    </submittedName>
</protein>
<feature type="compositionally biased region" description="Pro residues" evidence="1">
    <location>
        <begin position="149"/>
        <end position="161"/>
    </location>
</feature>
<accession>A0ABR2ECU6</accession>
<organism evidence="2 3">
    <name type="scientific">Hibiscus sabdariffa</name>
    <name type="common">roselle</name>
    <dbReference type="NCBI Taxonomy" id="183260"/>
    <lineage>
        <taxon>Eukaryota</taxon>
        <taxon>Viridiplantae</taxon>
        <taxon>Streptophyta</taxon>
        <taxon>Embryophyta</taxon>
        <taxon>Tracheophyta</taxon>
        <taxon>Spermatophyta</taxon>
        <taxon>Magnoliopsida</taxon>
        <taxon>eudicotyledons</taxon>
        <taxon>Gunneridae</taxon>
        <taxon>Pentapetalae</taxon>
        <taxon>rosids</taxon>
        <taxon>malvids</taxon>
        <taxon>Malvales</taxon>
        <taxon>Malvaceae</taxon>
        <taxon>Malvoideae</taxon>
        <taxon>Hibiscus</taxon>
    </lineage>
</organism>
<dbReference type="Proteomes" id="UP001472677">
    <property type="component" value="Unassembled WGS sequence"/>
</dbReference>